<evidence type="ECO:0000313" key="8">
    <source>
        <dbReference type="Proteomes" id="UP000019666"/>
    </source>
</evidence>
<dbReference type="Pfam" id="PF01321">
    <property type="entry name" value="Creatinase_N"/>
    <property type="match status" value="1"/>
</dbReference>
<keyword evidence="2 7" id="KW-0378">Hydrolase</keyword>
<evidence type="ECO:0000259" key="4">
    <source>
        <dbReference type="Pfam" id="PF00557"/>
    </source>
</evidence>
<dbReference type="FunFam" id="3.90.230.10:FF:000007">
    <property type="entry name" value="Xaa-Pro aminopeptidase P"/>
    <property type="match status" value="1"/>
</dbReference>
<dbReference type="InterPro" id="IPR000994">
    <property type="entry name" value="Pept_M24"/>
</dbReference>
<dbReference type="GO" id="GO:0046872">
    <property type="term" value="F:metal ion binding"/>
    <property type="evidence" value="ECO:0007669"/>
    <property type="project" value="UniProtKB-KW"/>
</dbReference>
<evidence type="ECO:0000256" key="1">
    <source>
        <dbReference type="ARBA" id="ARBA00022723"/>
    </source>
</evidence>
<dbReference type="InterPro" id="IPR050422">
    <property type="entry name" value="X-Pro_aminopeptidase_P"/>
</dbReference>
<evidence type="ECO:0000256" key="3">
    <source>
        <dbReference type="ARBA" id="ARBA00023211"/>
    </source>
</evidence>
<dbReference type="GO" id="GO:0005737">
    <property type="term" value="C:cytoplasm"/>
    <property type="evidence" value="ECO:0007669"/>
    <property type="project" value="UniProtKB-ARBA"/>
</dbReference>
<comment type="caution">
    <text evidence="7">The sequence shown here is derived from an EMBL/GenBank/DDBJ whole genome shotgun (WGS) entry which is preliminary data.</text>
</comment>
<dbReference type="PANTHER" id="PTHR43763">
    <property type="entry name" value="XAA-PRO AMINOPEPTIDASE 1"/>
    <property type="match status" value="1"/>
</dbReference>
<accession>A0A017HSY3</accession>
<organism evidence="7 8">
    <name type="scientific">Rubellimicrobium mesophilum DSM 19309</name>
    <dbReference type="NCBI Taxonomy" id="442562"/>
    <lineage>
        <taxon>Bacteria</taxon>
        <taxon>Pseudomonadati</taxon>
        <taxon>Pseudomonadota</taxon>
        <taxon>Alphaproteobacteria</taxon>
        <taxon>Rhodobacterales</taxon>
        <taxon>Roseobacteraceae</taxon>
        <taxon>Rubellimicrobium</taxon>
    </lineage>
</organism>
<dbReference type="Gene3D" id="3.90.230.10">
    <property type="entry name" value="Creatinase/methionine aminopeptidase superfamily"/>
    <property type="match status" value="1"/>
</dbReference>
<dbReference type="Gene3D" id="3.40.350.10">
    <property type="entry name" value="Creatinase/prolidase N-terminal domain"/>
    <property type="match status" value="2"/>
</dbReference>
<protein>
    <submittedName>
        <fullName evidence="7">Xaa-Pro aminopeptidase</fullName>
        <ecNumber evidence="7">3.4.11.9</ecNumber>
    </submittedName>
</protein>
<dbReference type="PANTHER" id="PTHR43763:SF6">
    <property type="entry name" value="XAA-PRO AMINOPEPTIDASE 1"/>
    <property type="match status" value="1"/>
</dbReference>
<gene>
    <name evidence="7" type="ORF">Rumeso_00906</name>
</gene>
<dbReference type="InterPro" id="IPR032416">
    <property type="entry name" value="Peptidase_M24_C"/>
</dbReference>
<dbReference type="EC" id="3.4.11.9" evidence="7"/>
<keyword evidence="7" id="KW-0645">Protease</keyword>
<dbReference type="SUPFAM" id="SSF55920">
    <property type="entry name" value="Creatinase/aminopeptidase"/>
    <property type="match status" value="1"/>
</dbReference>
<dbReference type="SUPFAM" id="SSF53092">
    <property type="entry name" value="Creatinase/prolidase N-terminal domain"/>
    <property type="match status" value="1"/>
</dbReference>
<dbReference type="RefSeq" id="WP_037278140.1">
    <property type="nucleotide sequence ID" value="NZ_KK088554.1"/>
</dbReference>
<keyword evidence="8" id="KW-1185">Reference proteome</keyword>
<feature type="domain" description="Peptidase M24 C-terminal" evidence="6">
    <location>
        <begin position="536"/>
        <end position="596"/>
    </location>
</feature>
<dbReference type="Pfam" id="PF16188">
    <property type="entry name" value="Peptidase_M24_C"/>
    <property type="match status" value="1"/>
</dbReference>
<reference evidence="7 8" key="1">
    <citation type="submission" date="2013-02" db="EMBL/GenBank/DDBJ databases">
        <authorList>
            <person name="Fiebig A."/>
            <person name="Goeker M."/>
            <person name="Klenk H.-P.P."/>
        </authorList>
    </citation>
    <scope>NUCLEOTIDE SEQUENCE [LARGE SCALE GENOMIC DNA]</scope>
    <source>
        <strain evidence="7 8">DSM 19309</strain>
    </source>
</reference>
<dbReference type="PATRIC" id="fig|442562.3.peg.897"/>
<dbReference type="Pfam" id="PF00557">
    <property type="entry name" value="Peptidase_M24"/>
    <property type="match status" value="1"/>
</dbReference>
<keyword evidence="3" id="KW-0464">Manganese</keyword>
<dbReference type="STRING" id="442562.Rumeso_00906"/>
<sequence>MKDGHSEFGERLSALRRHIEQLGLDGVIVPRFDEHQGEYCAPHDERLAFLTGFTGSAGLALVLRDGGLIFVDGRYQVQVRRQVDLGSYRIEHYDDSPVDQWLERHGAPGLRIGCNPMLVPARMFDRLREALARRGGELVALDVDPVDAIWPDQPERPLARIEPFPMSFSGETSASKRQRIAAAIAAAGADLLAETQPDNIAWLLNVRGGDVAFNPFPQSFLLLGADAGVEWFVDERKLPNDRSAYELDGAVLRPPEALLPRLGERAAGARVLLDPDLTSAAVGLEVTRGQGAVLHSASPITLAKAVKNPVELNGFRTAHLEDGVAWVEFLAWIDAHAGPRAAAGNPVTELEAEAWMIEARRRRPGFVYPSFRSISAASANAAMCHYAASEETDAPIGEGVYLLDSGGQYLSATTDATRTRAFGEVGPEVRRAYTAVLRGFVALMTLRFPVGTMGHQIDAFARRPLWDLGLDFDHGTGHGVGHFLSVHEQPHRIEKIANNHRMEAGLVMTVEPGYYEAGGFGMRVENQVEVVADGEGFLRFGSLTLVPIDLSLADRESLTEAEVAFLDGYHARVRQALADRVSEEARSYLIRATEPLGR</sequence>
<evidence type="ECO:0000259" key="6">
    <source>
        <dbReference type="Pfam" id="PF16188"/>
    </source>
</evidence>
<dbReference type="InterPro" id="IPR000587">
    <property type="entry name" value="Creatinase_N"/>
</dbReference>
<keyword evidence="7" id="KW-0031">Aminopeptidase</keyword>
<dbReference type="InterPro" id="IPR036005">
    <property type="entry name" value="Creatinase/aminopeptidase-like"/>
</dbReference>
<evidence type="ECO:0000256" key="2">
    <source>
        <dbReference type="ARBA" id="ARBA00022801"/>
    </source>
</evidence>
<feature type="domain" description="Peptidase M24" evidence="4">
    <location>
        <begin position="316"/>
        <end position="530"/>
    </location>
</feature>
<feature type="domain" description="Creatinase N-terminal" evidence="5">
    <location>
        <begin position="11"/>
        <end position="139"/>
    </location>
</feature>
<evidence type="ECO:0000259" key="5">
    <source>
        <dbReference type="Pfam" id="PF01321"/>
    </source>
</evidence>
<proteinExistence type="predicted"/>
<dbReference type="EMBL" id="AOSK01000028">
    <property type="protein sequence ID" value="EYD77481.1"/>
    <property type="molecule type" value="Genomic_DNA"/>
</dbReference>
<evidence type="ECO:0000313" key="7">
    <source>
        <dbReference type="EMBL" id="EYD77481.1"/>
    </source>
</evidence>
<name>A0A017HSY3_9RHOB</name>
<dbReference type="Pfam" id="PF16189">
    <property type="entry name" value="Creatinase_N_2"/>
    <property type="match status" value="1"/>
</dbReference>
<dbReference type="GO" id="GO:0004177">
    <property type="term" value="F:aminopeptidase activity"/>
    <property type="evidence" value="ECO:0007669"/>
    <property type="project" value="UniProtKB-KW"/>
</dbReference>
<dbReference type="AlphaFoldDB" id="A0A017HSY3"/>
<dbReference type="Proteomes" id="UP000019666">
    <property type="component" value="Unassembled WGS sequence"/>
</dbReference>
<dbReference type="InterPro" id="IPR029149">
    <property type="entry name" value="Creatin/AminoP/Spt16_N"/>
</dbReference>
<keyword evidence="1" id="KW-0479">Metal-binding</keyword>
<dbReference type="HOGENOM" id="CLU_011781_2_1_5"/>